<dbReference type="PRINTS" id="PR00775">
    <property type="entry name" value="HEATSHOCK90"/>
</dbReference>
<dbReference type="Gene3D" id="3.40.50.11260">
    <property type="match status" value="1"/>
</dbReference>
<reference evidence="8" key="2">
    <citation type="submission" date="2018-07" db="EMBL/GenBank/DDBJ databases">
        <authorList>
            <person name="Quirk P.G."/>
            <person name="Krulwich T.A."/>
        </authorList>
    </citation>
    <scope>NUCLEOTIDE SEQUENCE</scope>
    <source>
        <strain evidence="8">CCRI-22567</strain>
    </source>
</reference>
<dbReference type="SUPFAM" id="SSF54211">
    <property type="entry name" value="Ribosomal protein S5 domain 2-like"/>
    <property type="match status" value="1"/>
</dbReference>
<comment type="subcellular location">
    <subcellularLocation>
        <location evidence="5">Cytoplasm</location>
    </subcellularLocation>
</comment>
<dbReference type="InterPro" id="IPR037196">
    <property type="entry name" value="HSP90_C"/>
</dbReference>
<dbReference type="SUPFAM" id="SSF55874">
    <property type="entry name" value="ATPase domain of HSP90 chaperone/DNA topoisomerase II/histidine kinase"/>
    <property type="match status" value="1"/>
</dbReference>
<dbReference type="GO" id="GO:0140662">
    <property type="term" value="F:ATP-dependent protein folding chaperone"/>
    <property type="evidence" value="ECO:0007669"/>
    <property type="project" value="InterPro"/>
</dbReference>
<evidence type="ECO:0000313" key="9">
    <source>
        <dbReference type="EMBL" id="TRW26841.1"/>
    </source>
</evidence>
<reference evidence="8 10" key="1">
    <citation type="journal article" date="2016" name="Genome Announc.">
        <title>Draft Genome Sequence of Criibacterium bergeronii gen. nov., sp. nov., Strain CCRI-22567T, Isolated from a Vaginal Sample from a Woman with Bacterial Vaginosis.</title>
        <authorList>
            <person name="Maheux A.F."/>
            <person name="Berube E."/>
            <person name="Boudreau D.K."/>
            <person name="Raymond F."/>
            <person name="Corbeil J."/>
            <person name="Roy P.H."/>
            <person name="Boissinot M."/>
            <person name="Omar R.F."/>
        </authorList>
    </citation>
    <scope>NUCLEOTIDE SEQUENCE [LARGE SCALE GENOMIC DNA]</scope>
    <source>
        <strain evidence="8 10">CCRI-22567</strain>
    </source>
</reference>
<evidence type="ECO:0000256" key="6">
    <source>
        <dbReference type="PIRSR" id="PIRSR002583-1"/>
    </source>
</evidence>
<dbReference type="Proteomes" id="UP000319424">
    <property type="component" value="Unassembled WGS sequence"/>
</dbReference>
<dbReference type="InterPro" id="IPR020568">
    <property type="entry name" value="Ribosomal_Su5_D2-typ_SF"/>
</dbReference>
<dbReference type="InterPro" id="IPR036890">
    <property type="entry name" value="HATPase_C_sf"/>
</dbReference>
<proteinExistence type="inferred from homology"/>
<protein>
    <recommendedName>
        <fullName evidence="5">Chaperone protein HtpG</fullName>
    </recommendedName>
    <alternativeName>
        <fullName evidence="5">Heat shock protein HtpG</fullName>
    </alternativeName>
    <alternativeName>
        <fullName evidence="5">High temperature protein G</fullName>
    </alternativeName>
</protein>
<dbReference type="NCBIfam" id="NF003555">
    <property type="entry name" value="PRK05218.1"/>
    <property type="match status" value="1"/>
</dbReference>
<keyword evidence="10" id="KW-1185">Reference proteome</keyword>
<evidence type="ECO:0000313" key="8">
    <source>
        <dbReference type="EMBL" id="RDY21916.1"/>
    </source>
</evidence>
<dbReference type="Pfam" id="PF13589">
    <property type="entry name" value="HATPase_c_3"/>
    <property type="match status" value="1"/>
</dbReference>
<feature type="binding site" evidence="6">
    <location>
        <begin position="117"/>
        <end position="122"/>
    </location>
    <ligand>
        <name>ATP</name>
        <dbReference type="ChEBI" id="CHEBI:30616"/>
    </ligand>
</feature>
<dbReference type="GO" id="GO:0005737">
    <property type="term" value="C:cytoplasm"/>
    <property type="evidence" value="ECO:0007669"/>
    <property type="project" value="UniProtKB-SubCell"/>
</dbReference>
<dbReference type="PROSITE" id="PS00298">
    <property type="entry name" value="HSP90"/>
    <property type="match status" value="1"/>
</dbReference>
<dbReference type="Gene3D" id="3.30.565.10">
    <property type="entry name" value="Histidine kinase-like ATPase, C-terminal domain"/>
    <property type="match status" value="1"/>
</dbReference>
<dbReference type="RefSeq" id="WP_068914183.1">
    <property type="nucleotide sequence ID" value="NZ_MBEW02000003.1"/>
</dbReference>
<keyword evidence="3 5" id="KW-0067">ATP-binding</keyword>
<keyword evidence="5" id="KW-0346">Stress response</keyword>
<evidence type="ECO:0000313" key="11">
    <source>
        <dbReference type="Proteomes" id="UP000319424"/>
    </source>
</evidence>
<dbReference type="GO" id="GO:0051082">
    <property type="term" value="F:unfolded protein binding"/>
    <property type="evidence" value="ECO:0007669"/>
    <property type="project" value="UniProtKB-UniRule"/>
</dbReference>
<dbReference type="HAMAP" id="MF_00505">
    <property type="entry name" value="HSP90"/>
    <property type="match status" value="1"/>
</dbReference>
<dbReference type="Gene3D" id="1.20.120.790">
    <property type="entry name" value="Heat shock protein 90, C-terminal domain"/>
    <property type="match status" value="1"/>
</dbReference>
<sequence length="627" mass="73100">MAKKQFKAESKRLLNLMINSIYTNKDIFLRELISNSSDAIDKLYYKNLSDENQTFNKDDYYIQVSFDKDNRTITIEDTGIGMTKEELENNLGIIANSGSFKFKQENEIKEDYDIIGQFGVGFYSAFIVAKKVTVLSKSVVEDSAHMWISEGEDGFEVKDAQKDTPGTIITLYLKDNTEDDNFDEYLQEYKLRSLIKKYSDFIRYPIKMEISKSRPKEDNKEEYEDYTEIDTINSMVPIWRKNKNELEDKDYINFYNEKHFGFDTPLKYIHLVADGAVRFTAILYIPSMMPFNYYSKDYKKGLQLYANNVLIMDKCEELLPDYYGFISGVVSSDDLSLNISRETLQHNRQLMLIAKRIKSKIKSELETMLKNDRENYDKFYQTFSRSLKFGVYDSYGKDKDEIKDLVMFKSSLDDSKYTTLQEYVSRMKQDQKEIYYATGESIEKIKKIPQIELLLEKGYEVLYFDEEVDEFAIQTLHEYDGKHFKSASDSDIQALDEENKESEEKTKDSKSMLDEMKTLLKDNVSDVVVSTRLKNYPVCFSTKGPISIEMEKTLNAMPQSAGVKAEKVLEINAENKAFDKLKEFYENDKEKFKKLTEVLYNQALLIEGLPVADTIKFTNDISDLLFS</sequence>
<dbReference type="Proteomes" id="UP000093352">
    <property type="component" value="Unassembled WGS sequence"/>
</dbReference>
<keyword evidence="4 5" id="KW-0143">Chaperone</keyword>
<comment type="caution">
    <text evidence="8">The sequence shown here is derived from an EMBL/GenBank/DDBJ whole genome shotgun (WGS) entry which is preliminary data.</text>
</comment>
<evidence type="ECO:0000256" key="3">
    <source>
        <dbReference type="ARBA" id="ARBA00022840"/>
    </source>
</evidence>
<evidence type="ECO:0000256" key="4">
    <source>
        <dbReference type="ARBA" id="ARBA00023186"/>
    </source>
</evidence>
<feature type="coiled-coil region" evidence="7">
    <location>
        <begin position="485"/>
        <end position="512"/>
    </location>
</feature>
<feature type="region of interest" description="C" evidence="5">
    <location>
        <begin position="553"/>
        <end position="627"/>
    </location>
</feature>
<dbReference type="CDD" id="cd16927">
    <property type="entry name" value="HATPase_Hsp90-like"/>
    <property type="match status" value="1"/>
</dbReference>
<dbReference type="GO" id="GO:0016887">
    <property type="term" value="F:ATP hydrolysis activity"/>
    <property type="evidence" value="ECO:0007669"/>
    <property type="project" value="InterPro"/>
</dbReference>
<dbReference type="EMBL" id="MBEW02000003">
    <property type="protein sequence ID" value="RDY21916.1"/>
    <property type="molecule type" value="Genomic_DNA"/>
</dbReference>
<dbReference type="InterPro" id="IPR019805">
    <property type="entry name" value="Heat_shock_protein_90_CS"/>
</dbReference>
<reference evidence="9 11" key="3">
    <citation type="submission" date="2019-07" db="EMBL/GenBank/DDBJ databases">
        <title>Criibacterium bergeronii gen. nov., sp. nov. isolated from human clinical samples.</title>
        <authorList>
            <person name="Maheux A.F."/>
            <person name="Boudreau D.K."/>
            <person name="Berube E."/>
            <person name="Brodeur S."/>
            <person name="Bernard K.A."/>
            <person name="Abed J.Y."/>
            <person name="Ducrey E."/>
            <person name="Guay E.F."/>
            <person name="Raymond F."/>
            <person name="Corbeil J."/>
            <person name="Domingo M.-C."/>
            <person name="Roy P.H."/>
            <person name="Boissinot M."/>
            <person name="Tocheva E.I."/>
            <person name="Omar R.F."/>
        </authorList>
    </citation>
    <scope>NUCLEOTIDE SEQUENCE [LARGE SCALE GENOMIC DNA]</scope>
    <source>
        <strain evidence="9 11">CCRI-24246</strain>
    </source>
</reference>
<feature type="binding site" evidence="6">
    <location>
        <position position="35"/>
    </location>
    <ligand>
        <name>ATP</name>
        <dbReference type="ChEBI" id="CHEBI:30616"/>
    </ligand>
</feature>
<name>A0A371INB6_9FIRM</name>
<evidence type="ECO:0000256" key="5">
    <source>
        <dbReference type="HAMAP-Rule" id="MF_00505"/>
    </source>
</evidence>
<dbReference type="STRING" id="1871336.BBG48_07165"/>
<dbReference type="PANTHER" id="PTHR11528">
    <property type="entry name" value="HEAT SHOCK PROTEIN 90 FAMILY MEMBER"/>
    <property type="match status" value="1"/>
</dbReference>
<dbReference type="GO" id="GO:0005524">
    <property type="term" value="F:ATP binding"/>
    <property type="evidence" value="ECO:0007669"/>
    <property type="project" value="UniProtKB-UniRule"/>
</dbReference>
<dbReference type="InterPro" id="IPR001404">
    <property type="entry name" value="Hsp90_fam"/>
</dbReference>
<feature type="binding site" evidence="6">
    <location>
        <position position="167"/>
    </location>
    <ligand>
        <name>ATP</name>
        <dbReference type="ChEBI" id="CHEBI:30616"/>
    </ligand>
</feature>
<organism evidence="8 10">
    <name type="scientific">Criibacterium bergeronii</name>
    <dbReference type="NCBI Taxonomy" id="1871336"/>
    <lineage>
        <taxon>Bacteria</taxon>
        <taxon>Bacillati</taxon>
        <taxon>Bacillota</taxon>
        <taxon>Clostridia</taxon>
        <taxon>Peptostreptococcales</taxon>
        <taxon>Filifactoraceae</taxon>
        <taxon>Criibacterium</taxon>
    </lineage>
</organism>
<feature type="binding site" evidence="6">
    <location>
        <position position="82"/>
    </location>
    <ligand>
        <name>ATP</name>
        <dbReference type="ChEBI" id="CHEBI:30616"/>
    </ligand>
</feature>
<evidence type="ECO:0000313" key="10">
    <source>
        <dbReference type="Proteomes" id="UP000093352"/>
    </source>
</evidence>
<evidence type="ECO:0000256" key="7">
    <source>
        <dbReference type="SAM" id="Coils"/>
    </source>
</evidence>
<dbReference type="SUPFAM" id="SSF110942">
    <property type="entry name" value="HSP90 C-terminal domain"/>
    <property type="match status" value="1"/>
</dbReference>
<feature type="binding site" evidence="6">
    <location>
        <position position="31"/>
    </location>
    <ligand>
        <name>ATP</name>
        <dbReference type="ChEBI" id="CHEBI:30616"/>
    </ligand>
</feature>
<feature type="binding site" evidence="6">
    <location>
        <position position="90"/>
    </location>
    <ligand>
        <name>ATP</name>
        <dbReference type="ChEBI" id="CHEBI:30616"/>
    </ligand>
</feature>
<dbReference type="OrthoDB" id="9802640at2"/>
<accession>A0A371INB6</accession>
<dbReference type="InterPro" id="IPR020575">
    <property type="entry name" value="Hsp90_N"/>
</dbReference>
<keyword evidence="5" id="KW-0963">Cytoplasm</keyword>
<keyword evidence="7" id="KW-0175">Coiled coil</keyword>
<comment type="similarity">
    <text evidence="1 5">Belongs to the heat shock protein 90 family.</text>
</comment>
<dbReference type="PIRSF" id="PIRSF002583">
    <property type="entry name" value="Hsp90"/>
    <property type="match status" value="1"/>
</dbReference>
<dbReference type="AlphaFoldDB" id="A0A371INB6"/>
<dbReference type="Pfam" id="PF00183">
    <property type="entry name" value="HSP90"/>
    <property type="match status" value="1"/>
</dbReference>
<feature type="region of interest" description="A; substrate-binding" evidence="5">
    <location>
        <begin position="1"/>
        <end position="341"/>
    </location>
</feature>
<feature type="binding site" evidence="6">
    <location>
        <position position="341"/>
    </location>
    <ligand>
        <name>ATP</name>
        <dbReference type="ChEBI" id="CHEBI:30616"/>
    </ligand>
</feature>
<keyword evidence="2 5" id="KW-0547">Nucleotide-binding</keyword>
<comment type="function">
    <text evidence="5">Molecular chaperone. Has ATPase activity.</text>
</comment>
<comment type="subunit">
    <text evidence="5">Homodimer.</text>
</comment>
<comment type="caution">
    <text evidence="5">Lacks conserved residue(s) required for the propagation of feature annotation.</text>
</comment>
<gene>
    <name evidence="5 9" type="primary">htpG</name>
    <name evidence="8" type="ORF">BBG48_002260</name>
    <name evidence="9" type="ORF">FL857_05190</name>
</gene>
<dbReference type="Gene3D" id="3.30.230.80">
    <property type="match status" value="1"/>
</dbReference>
<feature type="binding site" evidence="6">
    <location>
        <begin position="97"/>
        <end position="98"/>
    </location>
    <ligand>
        <name>ATP</name>
        <dbReference type="ChEBI" id="CHEBI:30616"/>
    </ligand>
</feature>
<evidence type="ECO:0000256" key="1">
    <source>
        <dbReference type="ARBA" id="ARBA00008239"/>
    </source>
</evidence>
<feature type="binding site" evidence="6">
    <location>
        <position position="77"/>
    </location>
    <ligand>
        <name>ATP</name>
        <dbReference type="ChEBI" id="CHEBI:30616"/>
    </ligand>
</feature>
<dbReference type="EMBL" id="VJXW01000006">
    <property type="protein sequence ID" value="TRW26841.1"/>
    <property type="molecule type" value="Genomic_DNA"/>
</dbReference>
<evidence type="ECO:0000256" key="2">
    <source>
        <dbReference type="ARBA" id="ARBA00022741"/>
    </source>
</evidence>